<dbReference type="InterPro" id="IPR002300">
    <property type="entry name" value="aa-tRNA-synth_Ia"/>
</dbReference>
<evidence type="ECO:0000256" key="11">
    <source>
        <dbReference type="ARBA" id="ARBA00032665"/>
    </source>
</evidence>
<gene>
    <name evidence="14" type="ORF">HOLDEFILI_03678</name>
</gene>
<feature type="domain" description="Aminoacyl-tRNA synthetase class Ia" evidence="13">
    <location>
        <begin position="28"/>
        <end position="208"/>
    </location>
</feature>
<dbReference type="InterPro" id="IPR050081">
    <property type="entry name" value="Ile-tRNA_ligase"/>
</dbReference>
<evidence type="ECO:0000256" key="6">
    <source>
        <dbReference type="ARBA" id="ARBA00022741"/>
    </source>
</evidence>
<proteinExistence type="inferred from homology"/>
<evidence type="ECO:0000313" key="14">
    <source>
        <dbReference type="EMBL" id="EEF66178.1"/>
    </source>
</evidence>
<dbReference type="SUPFAM" id="SSF50677">
    <property type="entry name" value="ValRS/IleRS/LeuRS editing domain"/>
    <property type="match status" value="1"/>
</dbReference>
<dbReference type="PRINTS" id="PR00984">
    <property type="entry name" value="TRNASYNTHILE"/>
</dbReference>
<dbReference type="AlphaFoldDB" id="B9YCW6"/>
<keyword evidence="7" id="KW-0067">ATP-binding</keyword>
<dbReference type="Pfam" id="PF00133">
    <property type="entry name" value="tRNA-synt_1"/>
    <property type="match status" value="1"/>
</dbReference>
<keyword evidence="4" id="KW-0963">Cytoplasm</keyword>
<evidence type="ECO:0000256" key="9">
    <source>
        <dbReference type="ARBA" id="ARBA00023146"/>
    </source>
</evidence>
<dbReference type="HOGENOM" id="CLU_001493_4_3_9"/>
<dbReference type="Proteomes" id="UP000005950">
    <property type="component" value="Unassembled WGS sequence"/>
</dbReference>
<evidence type="ECO:0000256" key="8">
    <source>
        <dbReference type="ARBA" id="ARBA00022917"/>
    </source>
</evidence>
<evidence type="ECO:0000256" key="2">
    <source>
        <dbReference type="ARBA" id="ARBA00013165"/>
    </source>
</evidence>
<evidence type="ECO:0000256" key="1">
    <source>
        <dbReference type="ARBA" id="ARBA00006887"/>
    </source>
</evidence>
<dbReference type="EMBL" id="ACCF01000232">
    <property type="protein sequence ID" value="EEF66178.1"/>
    <property type="molecule type" value="Genomic_DNA"/>
</dbReference>
<dbReference type="GO" id="GO:0005829">
    <property type="term" value="C:cytosol"/>
    <property type="evidence" value="ECO:0007669"/>
    <property type="project" value="TreeGrafter"/>
</dbReference>
<comment type="caution">
    <text evidence="14">The sequence shown here is derived from an EMBL/GenBank/DDBJ whole genome shotgun (WGS) entry which is preliminary data.</text>
</comment>
<dbReference type="EC" id="6.1.1.5" evidence="2"/>
<protein>
    <recommendedName>
        <fullName evidence="3">Isoleucine--tRNA ligase</fullName>
        <ecNumber evidence="2">6.1.1.5</ecNumber>
    </recommendedName>
    <alternativeName>
        <fullName evidence="11">Isoleucyl-tRNA synthetase</fullName>
    </alternativeName>
</protein>
<dbReference type="STRING" id="545696.HOLDEFILI_03678"/>
<organism evidence="14 15">
    <name type="scientific">Holdemania filiformis DSM 12042</name>
    <dbReference type="NCBI Taxonomy" id="545696"/>
    <lineage>
        <taxon>Bacteria</taxon>
        <taxon>Bacillati</taxon>
        <taxon>Bacillota</taxon>
        <taxon>Erysipelotrichia</taxon>
        <taxon>Erysipelotrichales</taxon>
        <taxon>Erysipelotrichaceae</taxon>
        <taxon>Holdemania</taxon>
    </lineage>
</organism>
<dbReference type="GO" id="GO:0004822">
    <property type="term" value="F:isoleucine-tRNA ligase activity"/>
    <property type="evidence" value="ECO:0007669"/>
    <property type="project" value="UniProtKB-EC"/>
</dbReference>
<dbReference type="eggNOG" id="COG0060">
    <property type="taxonomic scope" value="Bacteria"/>
</dbReference>
<dbReference type="PANTHER" id="PTHR42765:SF1">
    <property type="entry name" value="ISOLEUCINE--TRNA LIGASE, MITOCHONDRIAL"/>
    <property type="match status" value="1"/>
</dbReference>
<comment type="similarity">
    <text evidence="1">Belongs to the class-I aminoacyl-tRNA synthetase family. IleS type 1 subfamily.</text>
</comment>
<dbReference type="InterPro" id="IPR002301">
    <property type="entry name" value="Ile-tRNA-ligase"/>
</dbReference>
<keyword evidence="9" id="KW-0030">Aminoacyl-tRNA synthetase</keyword>
<dbReference type="Gene3D" id="3.90.740.10">
    <property type="entry name" value="Valyl/Leucyl/Isoleucyl-tRNA synthetase, editing domain"/>
    <property type="match status" value="1"/>
</dbReference>
<evidence type="ECO:0000256" key="4">
    <source>
        <dbReference type="ARBA" id="ARBA00022490"/>
    </source>
</evidence>
<dbReference type="Gene3D" id="3.40.50.620">
    <property type="entry name" value="HUPs"/>
    <property type="match status" value="1"/>
</dbReference>
<dbReference type="FunFam" id="3.90.740.10:FF:000006">
    <property type="entry name" value="Isoleucine--tRNA ligase"/>
    <property type="match status" value="1"/>
</dbReference>
<dbReference type="GO" id="GO:0006428">
    <property type="term" value="P:isoleucyl-tRNA aminoacylation"/>
    <property type="evidence" value="ECO:0007669"/>
    <property type="project" value="InterPro"/>
</dbReference>
<comment type="function">
    <text evidence="10">Catalyzes the attachment of isoleucine to tRNA(Ile). As IleRS can inadvertently accommodate and process structurally similar amino acids such as valine, to avoid such errors it has two additional distinct tRNA(Ile)-dependent editing activities. One activity is designated as 'pretransfer' editing and involves the hydrolysis of activated Val-AMP. The other activity is designated 'posttransfer' editing and involves deacylation of mischarged Val-tRNA(Ile).</text>
</comment>
<accession>B9YCW6</accession>
<dbReference type="FunFam" id="3.40.50.620:FF:000152">
    <property type="entry name" value="Isoleucine--tRNA ligase"/>
    <property type="match status" value="1"/>
</dbReference>
<dbReference type="OrthoDB" id="9810365at2"/>
<dbReference type="SUPFAM" id="SSF52374">
    <property type="entry name" value="Nucleotidylyl transferase"/>
    <property type="match status" value="1"/>
</dbReference>
<reference evidence="14 15" key="1">
    <citation type="submission" date="2008-12" db="EMBL/GenBank/DDBJ databases">
        <authorList>
            <person name="Fulton L."/>
            <person name="Clifton S."/>
            <person name="Fulton B."/>
            <person name="Xu J."/>
            <person name="Minx P."/>
            <person name="Pepin K.H."/>
            <person name="Johnson M."/>
            <person name="Bhonagiri V."/>
            <person name="Nash W.E."/>
            <person name="Mardis E.R."/>
            <person name="Wilson R.K."/>
        </authorList>
    </citation>
    <scope>NUCLEOTIDE SEQUENCE [LARGE SCALE GENOMIC DNA]</scope>
    <source>
        <strain evidence="14 15">DSM 12042</strain>
    </source>
</reference>
<keyword evidence="6" id="KW-0547">Nucleotide-binding</keyword>
<dbReference type="PROSITE" id="PS00178">
    <property type="entry name" value="AA_TRNA_LIGASE_I"/>
    <property type="match status" value="1"/>
</dbReference>
<keyword evidence="8" id="KW-0648">Protein biosynthesis</keyword>
<name>B9YCW6_9FIRM</name>
<comment type="catalytic activity">
    <reaction evidence="12">
        <text>tRNA(Ile) + L-isoleucine + ATP = L-isoleucyl-tRNA(Ile) + AMP + diphosphate</text>
        <dbReference type="Rhea" id="RHEA:11060"/>
        <dbReference type="Rhea" id="RHEA-COMP:9666"/>
        <dbReference type="Rhea" id="RHEA-COMP:9695"/>
        <dbReference type="ChEBI" id="CHEBI:30616"/>
        <dbReference type="ChEBI" id="CHEBI:33019"/>
        <dbReference type="ChEBI" id="CHEBI:58045"/>
        <dbReference type="ChEBI" id="CHEBI:78442"/>
        <dbReference type="ChEBI" id="CHEBI:78528"/>
        <dbReference type="ChEBI" id="CHEBI:456215"/>
        <dbReference type="EC" id="6.1.1.5"/>
    </reaction>
</comment>
<evidence type="ECO:0000256" key="3">
    <source>
        <dbReference type="ARBA" id="ARBA00022009"/>
    </source>
</evidence>
<dbReference type="GO" id="GO:0005524">
    <property type="term" value="F:ATP binding"/>
    <property type="evidence" value="ECO:0007669"/>
    <property type="project" value="UniProtKB-KW"/>
</dbReference>
<keyword evidence="5 14" id="KW-0436">Ligase</keyword>
<evidence type="ECO:0000256" key="10">
    <source>
        <dbReference type="ARBA" id="ARBA00025217"/>
    </source>
</evidence>
<dbReference type="GO" id="GO:0002161">
    <property type="term" value="F:aminoacyl-tRNA deacylase activity"/>
    <property type="evidence" value="ECO:0007669"/>
    <property type="project" value="InterPro"/>
</dbReference>
<sequence>MDYKNTLLMPNTKFEMRGKLPTKEPGYQTRWKEQAIYEKMLAKREGCEAFVLHDGPPYANGDIHLGHALNKILKDVIVRSHYMAGYKVPYIPGWDTHGLPIETAITKLGYDRKKMELSAFRKLCYDYALEQVERQKAGFLALGVVGDYDHPYITLKKEFEAHQIQIFGQMAMDGLIYKGLKPVYWSPSSESALAEAEIEYKDIKSPTIFVKFAVKDGKGLLDNETSFVIWTTTPWTIPANLAICLNPELTYALVDSEKGKLIVLEELVDTLWAKFGLEKKDIIKTFKGRELEMITCQHPLYDRESLVILGDHVTADAGTGCVHTAPGFGADDFFVGQKYGLPA</sequence>
<dbReference type="PANTHER" id="PTHR42765">
    <property type="entry name" value="SOLEUCYL-TRNA SYNTHETASE"/>
    <property type="match status" value="1"/>
</dbReference>
<reference evidence="14 15" key="2">
    <citation type="submission" date="2009-02" db="EMBL/GenBank/DDBJ databases">
        <title>Draft genome sequence of Holdemania filiformis DSM 12042.</title>
        <authorList>
            <person name="Sudarsanam P."/>
            <person name="Ley R."/>
            <person name="Guruge J."/>
            <person name="Turnbaugh P.J."/>
            <person name="Mahowald M."/>
            <person name="Liep D."/>
            <person name="Gordon J."/>
        </authorList>
    </citation>
    <scope>NUCLEOTIDE SEQUENCE [LARGE SCALE GENOMIC DNA]</scope>
    <source>
        <strain evidence="14 15">DSM 12042</strain>
    </source>
</reference>
<evidence type="ECO:0000256" key="7">
    <source>
        <dbReference type="ARBA" id="ARBA00022840"/>
    </source>
</evidence>
<dbReference type="InterPro" id="IPR009008">
    <property type="entry name" value="Val/Leu/Ile-tRNA-synth_edit"/>
</dbReference>
<evidence type="ECO:0000259" key="13">
    <source>
        <dbReference type="Pfam" id="PF00133"/>
    </source>
</evidence>
<feature type="non-terminal residue" evidence="14">
    <location>
        <position position="343"/>
    </location>
</feature>
<evidence type="ECO:0000256" key="12">
    <source>
        <dbReference type="ARBA" id="ARBA00048359"/>
    </source>
</evidence>
<evidence type="ECO:0000313" key="15">
    <source>
        <dbReference type="Proteomes" id="UP000005950"/>
    </source>
</evidence>
<evidence type="ECO:0000256" key="5">
    <source>
        <dbReference type="ARBA" id="ARBA00022598"/>
    </source>
</evidence>
<dbReference type="InterPro" id="IPR014729">
    <property type="entry name" value="Rossmann-like_a/b/a_fold"/>
</dbReference>
<dbReference type="RefSeq" id="WP_006060826.1">
    <property type="nucleotide sequence ID" value="NZ_GG657561.1"/>
</dbReference>
<dbReference type="InterPro" id="IPR001412">
    <property type="entry name" value="aa-tRNA-synth_I_CS"/>
</dbReference>